<dbReference type="Proteomes" id="UP000681722">
    <property type="component" value="Unassembled WGS sequence"/>
</dbReference>
<organism evidence="13 15">
    <name type="scientific">Didymodactylos carnosus</name>
    <dbReference type="NCBI Taxonomy" id="1234261"/>
    <lineage>
        <taxon>Eukaryota</taxon>
        <taxon>Metazoa</taxon>
        <taxon>Spiralia</taxon>
        <taxon>Gnathifera</taxon>
        <taxon>Rotifera</taxon>
        <taxon>Eurotatoria</taxon>
        <taxon>Bdelloidea</taxon>
        <taxon>Philodinida</taxon>
        <taxon>Philodinidae</taxon>
        <taxon>Didymodactylos</taxon>
    </lineage>
</organism>
<dbReference type="PROSITE" id="PS50011">
    <property type="entry name" value="PROTEIN_KINASE_DOM"/>
    <property type="match status" value="1"/>
</dbReference>
<dbReference type="Gene3D" id="3.30.200.20">
    <property type="entry name" value="Phosphorylase Kinase, domain 1"/>
    <property type="match status" value="2"/>
</dbReference>
<dbReference type="GO" id="GO:0005524">
    <property type="term" value="F:ATP binding"/>
    <property type="evidence" value="ECO:0007669"/>
    <property type="project" value="UniProtKB-KW"/>
</dbReference>
<feature type="compositionally biased region" description="Polar residues" evidence="10">
    <location>
        <begin position="798"/>
        <end position="818"/>
    </location>
</feature>
<keyword evidence="15" id="KW-1185">Reference proteome</keyword>
<evidence type="ECO:0000256" key="9">
    <source>
        <dbReference type="ARBA" id="ARBA00048679"/>
    </source>
</evidence>
<comment type="caution">
    <text evidence="13">The sequence shown here is derived from an EMBL/GenBank/DDBJ whole genome shotgun (WGS) entry which is preliminary data.</text>
</comment>
<keyword evidence="4" id="KW-0808">Transferase</keyword>
<evidence type="ECO:0000313" key="14">
    <source>
        <dbReference type="EMBL" id="CAF3525576.1"/>
    </source>
</evidence>
<evidence type="ECO:0000256" key="1">
    <source>
        <dbReference type="ARBA" id="ARBA00010886"/>
    </source>
</evidence>
<keyword evidence="5" id="KW-0547">Nucleotide-binding</keyword>
<comment type="similarity">
    <text evidence="1">Belongs to the protein kinase superfamily. NEK Ser/Thr protein kinase family. NIMA subfamily.</text>
</comment>
<keyword evidence="3" id="KW-0723">Serine/threonine-protein kinase</keyword>
<feature type="region of interest" description="Disordered" evidence="10">
    <location>
        <begin position="625"/>
        <end position="650"/>
    </location>
</feature>
<evidence type="ECO:0000256" key="11">
    <source>
        <dbReference type="SAM" id="Phobius"/>
    </source>
</evidence>
<dbReference type="EC" id="2.7.11.1" evidence="2"/>
<name>A0A813NXQ9_9BILA</name>
<feature type="domain" description="Protein kinase" evidence="12">
    <location>
        <begin position="18"/>
        <end position="623"/>
    </location>
</feature>
<dbReference type="InterPro" id="IPR000719">
    <property type="entry name" value="Prot_kinase_dom"/>
</dbReference>
<dbReference type="SUPFAM" id="SSF56112">
    <property type="entry name" value="Protein kinase-like (PK-like)"/>
    <property type="match status" value="2"/>
</dbReference>
<keyword evidence="11" id="KW-0472">Membrane</keyword>
<feature type="transmembrane region" description="Helical" evidence="11">
    <location>
        <begin position="926"/>
        <end position="946"/>
    </location>
</feature>
<accession>A0A813NXQ9</accession>
<keyword evidence="11" id="KW-1133">Transmembrane helix</keyword>
<dbReference type="PROSITE" id="PS00108">
    <property type="entry name" value="PROTEIN_KINASE_ST"/>
    <property type="match status" value="1"/>
</dbReference>
<dbReference type="Pfam" id="PF00069">
    <property type="entry name" value="Pkinase"/>
    <property type="match status" value="3"/>
</dbReference>
<reference evidence="13" key="1">
    <citation type="submission" date="2021-02" db="EMBL/GenBank/DDBJ databases">
        <authorList>
            <person name="Nowell W R."/>
        </authorList>
    </citation>
    <scope>NUCLEOTIDE SEQUENCE</scope>
</reference>
<comment type="catalytic activity">
    <reaction evidence="8">
        <text>L-threonyl-[protein] + ATP = O-phospho-L-threonyl-[protein] + ADP + H(+)</text>
        <dbReference type="Rhea" id="RHEA:46608"/>
        <dbReference type="Rhea" id="RHEA-COMP:11060"/>
        <dbReference type="Rhea" id="RHEA-COMP:11605"/>
        <dbReference type="ChEBI" id="CHEBI:15378"/>
        <dbReference type="ChEBI" id="CHEBI:30013"/>
        <dbReference type="ChEBI" id="CHEBI:30616"/>
        <dbReference type="ChEBI" id="CHEBI:61977"/>
        <dbReference type="ChEBI" id="CHEBI:456216"/>
        <dbReference type="EC" id="2.7.11.1"/>
    </reaction>
</comment>
<feature type="compositionally biased region" description="Basic and acidic residues" evidence="10">
    <location>
        <begin position="757"/>
        <end position="772"/>
    </location>
</feature>
<dbReference type="PANTHER" id="PTHR44899:SF8">
    <property type="entry name" value="NIMA-RELATED KINASE 11"/>
    <property type="match status" value="1"/>
</dbReference>
<keyword evidence="11" id="KW-0812">Transmembrane</keyword>
<evidence type="ECO:0000256" key="7">
    <source>
        <dbReference type="ARBA" id="ARBA00022840"/>
    </source>
</evidence>
<evidence type="ECO:0000313" key="15">
    <source>
        <dbReference type="Proteomes" id="UP000663829"/>
    </source>
</evidence>
<dbReference type="PANTHER" id="PTHR44899">
    <property type="entry name" value="CAMK FAMILY PROTEIN KINASE"/>
    <property type="match status" value="1"/>
</dbReference>
<dbReference type="GO" id="GO:0004674">
    <property type="term" value="F:protein serine/threonine kinase activity"/>
    <property type="evidence" value="ECO:0007669"/>
    <property type="project" value="UniProtKB-KW"/>
</dbReference>
<dbReference type="EMBL" id="CAJNOQ010000047">
    <property type="protein sequence ID" value="CAF0746674.1"/>
    <property type="molecule type" value="Genomic_DNA"/>
</dbReference>
<evidence type="ECO:0000256" key="4">
    <source>
        <dbReference type="ARBA" id="ARBA00022679"/>
    </source>
</evidence>
<dbReference type="AlphaFoldDB" id="A0A813NXQ9"/>
<feature type="compositionally biased region" description="Polar residues" evidence="10">
    <location>
        <begin position="688"/>
        <end position="714"/>
    </location>
</feature>
<dbReference type="InterPro" id="IPR011009">
    <property type="entry name" value="Kinase-like_dom_sf"/>
</dbReference>
<dbReference type="Gene3D" id="1.10.510.10">
    <property type="entry name" value="Transferase(Phosphotransferase) domain 1"/>
    <property type="match status" value="2"/>
</dbReference>
<sequence length="978" mass="111736">MCTPAFVDDGCVMYANRYQQMKKLGKGSFGTAYLVHDTKSKHERKVLKAVFVGDVPQEESLDAQREAQLLSHLRHPNIVRFYDSFVDSSYFCIVTDYCELFIYIFPSSNIFLKRNQVKLGDFGISRLMINTLDKASTFIGTPFYMSPEVLRYEGYNAKSDIWSLGCVFYEMATCKKVFERRNILQTMQAILCDPIPSLPQRFSSNIQNLYTKMLSKEPSLRPTASELLSEFQKFDIRPHTQKLATESLTPDLVSRSSNDLHVQVLRRSYSNSPLLKNHLSPQVLSLNSLSPAPSSDSLDDATPLPDLNISIYLSDCIILPSKSKELVGEQNFTKIYNYLHEQREEQRENPELDDEKVISGLNDISSNEYACTLINELVLNELLNELNHTKLGAGNFGTAYLVSDLKAKNEEVHKVLKVIPLGEMDPSDTVDSVREAQLLAKLNNEHIVKGGDLDIKIKELKKQNKQLSEDQVVEWLLQILLAVQHMHKSNILHRDLKTRNIFLKSDQIKIGDFGISRILVGTMDQATTFTGTPYFMSPEVMKHDGYTSKSDIWSVGCLLYEMCTFQHAFDGKGLMNVIYKVVEGKPPELPTTYSKELNDVAQNLTVLEMQKQNWFIPANDQLLEEEDDNTAVSSEIKVDNRDHDTDVDDEINLRQQSLELKRDMDTKVQKYSRLNMHEAAQIIEKNKSSQNKSDNRPATSYNRNTIHQSPSKPYSSDERPIVPLRRDYTQITETDFNPDGTLKHPDYEPSDISPTRDQIRSTDGDSRLDRTQRTMSALQRSTNSLSRTINPRQRRISPTKSSNYLSLSRTIGQKSNIPSADPPVDDRSNGRATPSRMSKLDDTNLTLRDNPLHDAYGPVAKDKKINNLRTKAMRTLGEETFEKVYNYLLKQRTAQRNDPTLDDVKIMRGLESTTTQREPISSIDSWYVGGIIFMVLVIIILLYANFYRENAFQTFWLKLMRRLHLSDPQIPVQTSIQT</sequence>
<feature type="region of interest" description="Disordered" evidence="10">
    <location>
        <begin position="684"/>
        <end position="853"/>
    </location>
</feature>
<evidence type="ECO:0000259" key="12">
    <source>
        <dbReference type="PROSITE" id="PS50011"/>
    </source>
</evidence>
<comment type="catalytic activity">
    <reaction evidence="9">
        <text>L-seryl-[protein] + ATP = O-phospho-L-seryl-[protein] + ADP + H(+)</text>
        <dbReference type="Rhea" id="RHEA:17989"/>
        <dbReference type="Rhea" id="RHEA-COMP:9863"/>
        <dbReference type="Rhea" id="RHEA-COMP:11604"/>
        <dbReference type="ChEBI" id="CHEBI:15378"/>
        <dbReference type="ChEBI" id="CHEBI:29999"/>
        <dbReference type="ChEBI" id="CHEBI:30616"/>
        <dbReference type="ChEBI" id="CHEBI:83421"/>
        <dbReference type="ChEBI" id="CHEBI:456216"/>
        <dbReference type="EC" id="2.7.11.1"/>
    </reaction>
</comment>
<gene>
    <name evidence="13" type="ORF">GPM918_LOCUS582</name>
    <name evidence="14" type="ORF">SRO942_LOCUS583</name>
</gene>
<proteinExistence type="inferred from homology"/>
<dbReference type="Proteomes" id="UP000663829">
    <property type="component" value="Unassembled WGS sequence"/>
</dbReference>
<evidence type="ECO:0000256" key="10">
    <source>
        <dbReference type="SAM" id="MobiDB-lite"/>
    </source>
</evidence>
<dbReference type="SMART" id="SM00220">
    <property type="entry name" value="S_TKc"/>
    <property type="match status" value="2"/>
</dbReference>
<evidence type="ECO:0000256" key="3">
    <source>
        <dbReference type="ARBA" id="ARBA00022527"/>
    </source>
</evidence>
<dbReference type="InterPro" id="IPR008271">
    <property type="entry name" value="Ser/Thr_kinase_AS"/>
</dbReference>
<evidence type="ECO:0000256" key="2">
    <source>
        <dbReference type="ARBA" id="ARBA00012513"/>
    </source>
</evidence>
<feature type="compositionally biased region" description="Polar residues" evidence="10">
    <location>
        <begin position="773"/>
        <end position="791"/>
    </location>
</feature>
<protein>
    <recommendedName>
        <fullName evidence="2">non-specific serine/threonine protein kinase</fullName>
        <ecNumber evidence="2">2.7.11.1</ecNumber>
    </recommendedName>
</protein>
<dbReference type="OrthoDB" id="248923at2759"/>
<evidence type="ECO:0000256" key="8">
    <source>
        <dbReference type="ARBA" id="ARBA00047899"/>
    </source>
</evidence>
<keyword evidence="6" id="KW-0418">Kinase</keyword>
<evidence type="ECO:0000313" key="13">
    <source>
        <dbReference type="EMBL" id="CAF0746674.1"/>
    </source>
</evidence>
<dbReference type="EMBL" id="CAJOBC010000047">
    <property type="protein sequence ID" value="CAF3525576.1"/>
    <property type="molecule type" value="Genomic_DNA"/>
</dbReference>
<feature type="compositionally biased region" description="Basic and acidic residues" evidence="10">
    <location>
        <begin position="715"/>
        <end position="728"/>
    </location>
</feature>
<evidence type="ECO:0000256" key="5">
    <source>
        <dbReference type="ARBA" id="ARBA00022741"/>
    </source>
</evidence>
<evidence type="ECO:0000256" key="6">
    <source>
        <dbReference type="ARBA" id="ARBA00022777"/>
    </source>
</evidence>
<keyword evidence="7" id="KW-0067">ATP-binding</keyword>
<dbReference type="InterPro" id="IPR051131">
    <property type="entry name" value="NEK_Ser/Thr_kinase_NIMA"/>
</dbReference>